<feature type="compositionally biased region" description="Basic residues" evidence="1">
    <location>
        <begin position="124"/>
        <end position="140"/>
    </location>
</feature>
<feature type="region of interest" description="Disordered" evidence="1">
    <location>
        <begin position="90"/>
        <end position="175"/>
    </location>
</feature>
<dbReference type="EMBL" id="KV918802">
    <property type="protein sequence ID" value="OSX78917.1"/>
    <property type="molecule type" value="Genomic_DNA"/>
</dbReference>
<dbReference type="AlphaFoldDB" id="A0A1X6PDG9"/>
<evidence type="ECO:0000256" key="1">
    <source>
        <dbReference type="SAM" id="MobiDB-lite"/>
    </source>
</evidence>
<name>A0A1X6PDG9_PORUM</name>
<reference evidence="2 3" key="1">
    <citation type="submission" date="2017-03" db="EMBL/GenBank/DDBJ databases">
        <title>WGS assembly of Porphyra umbilicalis.</title>
        <authorList>
            <person name="Brawley S.H."/>
            <person name="Blouin N.A."/>
            <person name="Ficko-Blean E."/>
            <person name="Wheeler G.L."/>
            <person name="Lohr M."/>
            <person name="Goodson H.V."/>
            <person name="Jenkins J.W."/>
            <person name="Blaby-Haas C.E."/>
            <person name="Helliwell K.E."/>
            <person name="Chan C."/>
            <person name="Marriage T."/>
            <person name="Bhattacharya D."/>
            <person name="Klein A.S."/>
            <person name="Badis Y."/>
            <person name="Brodie J."/>
            <person name="Cao Y."/>
            <person name="Collen J."/>
            <person name="Dittami S.M."/>
            <person name="Gachon C.M."/>
            <person name="Green B.R."/>
            <person name="Karpowicz S."/>
            <person name="Kim J.W."/>
            <person name="Kudahl U."/>
            <person name="Lin S."/>
            <person name="Michel G."/>
            <person name="Mittag M."/>
            <person name="Olson B.J."/>
            <person name="Pangilinan J."/>
            <person name="Peng Y."/>
            <person name="Qiu H."/>
            <person name="Shu S."/>
            <person name="Singer J.T."/>
            <person name="Smith A.G."/>
            <person name="Sprecher B.N."/>
            <person name="Wagner V."/>
            <person name="Wang W."/>
            <person name="Wang Z.-Y."/>
            <person name="Yan J."/>
            <person name="Yarish C."/>
            <person name="Zoeuner-Riek S."/>
            <person name="Zhuang Y."/>
            <person name="Zou Y."/>
            <person name="Lindquist E.A."/>
            <person name="Grimwood J."/>
            <person name="Barry K."/>
            <person name="Rokhsar D.S."/>
            <person name="Schmutz J."/>
            <person name="Stiller J.W."/>
            <person name="Grossman A.R."/>
            <person name="Prochnik S.E."/>
        </authorList>
    </citation>
    <scope>NUCLEOTIDE SEQUENCE [LARGE SCALE GENOMIC DNA]</scope>
    <source>
        <strain evidence="2">4086291</strain>
    </source>
</reference>
<evidence type="ECO:0000313" key="2">
    <source>
        <dbReference type="EMBL" id="OSX78917.1"/>
    </source>
</evidence>
<evidence type="ECO:0000313" key="3">
    <source>
        <dbReference type="Proteomes" id="UP000218209"/>
    </source>
</evidence>
<organism evidence="2 3">
    <name type="scientific">Porphyra umbilicalis</name>
    <name type="common">Purple laver</name>
    <name type="synonym">Red alga</name>
    <dbReference type="NCBI Taxonomy" id="2786"/>
    <lineage>
        <taxon>Eukaryota</taxon>
        <taxon>Rhodophyta</taxon>
        <taxon>Bangiophyceae</taxon>
        <taxon>Bangiales</taxon>
        <taxon>Bangiaceae</taxon>
        <taxon>Porphyra</taxon>
    </lineage>
</organism>
<protein>
    <submittedName>
        <fullName evidence="2">Uncharacterized protein</fullName>
    </submittedName>
</protein>
<sequence length="286" mass="29001">MALPARATGQRAALARCGAAGGGGAWCAAGGGVARARPSRARGDTRRAALGAGGSGAPHGTVAVEGASLPAARRRARAVLAARVASLTRGGGAGGGAPPPPPPPAAAPSVALRTSTWAGGGAPWRHRRHGGGGRGGRRRAGGWPLPRPRSQSAPAASGGGRRPTRRPARLLPRASPSGGAALCTLARASVAPGTAEWLLSAFELLPTMEVGAGAMPTDPNEEYLQFFRSLGIMDNSKVAFLARMLQAFYNMAIKLDEHLAPTGAVLHAAVSRMCQDDIPMDAPQHR</sequence>
<feature type="compositionally biased region" description="Low complexity" evidence="1">
    <location>
        <begin position="141"/>
        <end position="156"/>
    </location>
</feature>
<gene>
    <name evidence="2" type="ORF">BU14_0095s0034</name>
</gene>
<proteinExistence type="predicted"/>
<dbReference type="Proteomes" id="UP000218209">
    <property type="component" value="Unassembled WGS sequence"/>
</dbReference>
<feature type="compositionally biased region" description="Pro residues" evidence="1">
    <location>
        <begin position="97"/>
        <end position="106"/>
    </location>
</feature>
<accession>A0A1X6PDG9</accession>
<keyword evidence="3" id="KW-1185">Reference proteome</keyword>